<dbReference type="PANTHER" id="PTHR10366:SF562">
    <property type="entry name" value="ALDEHYDE REDUCTASE II (AFU_ORTHOLOGUE AFUA_1G11360)"/>
    <property type="match status" value="1"/>
</dbReference>
<accession>A0A6G1GVN4</accession>
<evidence type="ECO:0000313" key="5">
    <source>
        <dbReference type="Proteomes" id="UP000800041"/>
    </source>
</evidence>
<dbReference type="InterPro" id="IPR050425">
    <property type="entry name" value="NAD(P)_dehydrat-like"/>
</dbReference>
<protein>
    <submittedName>
        <fullName evidence="4">NAD(P)-binding protein</fullName>
    </submittedName>
</protein>
<gene>
    <name evidence="4" type="ORF">K402DRAFT_395233</name>
</gene>
<dbReference type="InterPro" id="IPR001509">
    <property type="entry name" value="Epimerase_deHydtase"/>
</dbReference>
<dbReference type="Gene3D" id="3.40.50.720">
    <property type="entry name" value="NAD(P)-binding Rossmann-like Domain"/>
    <property type="match status" value="1"/>
</dbReference>
<dbReference type="InterPro" id="IPR036291">
    <property type="entry name" value="NAD(P)-bd_dom_sf"/>
</dbReference>
<feature type="domain" description="NAD-dependent epimerase/dehydratase" evidence="3">
    <location>
        <begin position="18"/>
        <end position="214"/>
    </location>
</feature>
<evidence type="ECO:0000256" key="1">
    <source>
        <dbReference type="ARBA" id="ARBA00023002"/>
    </source>
</evidence>
<evidence type="ECO:0000256" key="2">
    <source>
        <dbReference type="ARBA" id="ARBA00023445"/>
    </source>
</evidence>
<dbReference type="PANTHER" id="PTHR10366">
    <property type="entry name" value="NAD DEPENDENT EPIMERASE/DEHYDRATASE"/>
    <property type="match status" value="1"/>
</dbReference>
<dbReference type="Pfam" id="PF01370">
    <property type="entry name" value="Epimerase"/>
    <property type="match status" value="1"/>
</dbReference>
<keyword evidence="1" id="KW-0560">Oxidoreductase</keyword>
<organism evidence="4 5">
    <name type="scientific">Aulographum hederae CBS 113979</name>
    <dbReference type="NCBI Taxonomy" id="1176131"/>
    <lineage>
        <taxon>Eukaryota</taxon>
        <taxon>Fungi</taxon>
        <taxon>Dikarya</taxon>
        <taxon>Ascomycota</taxon>
        <taxon>Pezizomycotina</taxon>
        <taxon>Dothideomycetes</taxon>
        <taxon>Pleosporomycetidae</taxon>
        <taxon>Aulographales</taxon>
        <taxon>Aulographaceae</taxon>
    </lineage>
</organism>
<name>A0A6G1GVN4_9PEZI</name>
<proteinExistence type="inferred from homology"/>
<reference evidence="4" key="1">
    <citation type="journal article" date="2020" name="Stud. Mycol.">
        <title>101 Dothideomycetes genomes: a test case for predicting lifestyles and emergence of pathogens.</title>
        <authorList>
            <person name="Haridas S."/>
            <person name="Albert R."/>
            <person name="Binder M."/>
            <person name="Bloem J."/>
            <person name="Labutti K."/>
            <person name="Salamov A."/>
            <person name="Andreopoulos B."/>
            <person name="Baker S."/>
            <person name="Barry K."/>
            <person name="Bills G."/>
            <person name="Bluhm B."/>
            <person name="Cannon C."/>
            <person name="Castanera R."/>
            <person name="Culley D."/>
            <person name="Daum C."/>
            <person name="Ezra D."/>
            <person name="Gonzalez J."/>
            <person name="Henrissat B."/>
            <person name="Kuo A."/>
            <person name="Liang C."/>
            <person name="Lipzen A."/>
            <person name="Lutzoni F."/>
            <person name="Magnuson J."/>
            <person name="Mondo S."/>
            <person name="Nolan M."/>
            <person name="Ohm R."/>
            <person name="Pangilinan J."/>
            <person name="Park H.-J."/>
            <person name="Ramirez L."/>
            <person name="Alfaro M."/>
            <person name="Sun H."/>
            <person name="Tritt A."/>
            <person name="Yoshinaga Y."/>
            <person name="Zwiers L.-H."/>
            <person name="Turgeon B."/>
            <person name="Goodwin S."/>
            <person name="Spatafora J."/>
            <person name="Crous P."/>
            <person name="Grigoriev I."/>
        </authorList>
    </citation>
    <scope>NUCLEOTIDE SEQUENCE</scope>
    <source>
        <strain evidence="4">CBS 113979</strain>
    </source>
</reference>
<dbReference type="SUPFAM" id="SSF51735">
    <property type="entry name" value="NAD(P)-binding Rossmann-fold domains"/>
    <property type="match status" value="1"/>
</dbReference>
<dbReference type="PROSITE" id="PS51257">
    <property type="entry name" value="PROKAR_LIPOPROTEIN"/>
    <property type="match status" value="1"/>
</dbReference>
<comment type="similarity">
    <text evidence="2">Belongs to the NAD(P)-dependent epimerase/dehydratase family. Dihydroflavonol-4-reductase subfamily.</text>
</comment>
<dbReference type="Proteomes" id="UP000800041">
    <property type="component" value="Unassembled WGS sequence"/>
</dbReference>
<dbReference type="EMBL" id="ML977165">
    <property type="protein sequence ID" value="KAF1984864.1"/>
    <property type="molecule type" value="Genomic_DNA"/>
</dbReference>
<dbReference type="OrthoDB" id="2735536at2759"/>
<dbReference type="GO" id="GO:0016616">
    <property type="term" value="F:oxidoreductase activity, acting on the CH-OH group of donors, NAD or NADP as acceptor"/>
    <property type="evidence" value="ECO:0007669"/>
    <property type="project" value="TreeGrafter"/>
</dbReference>
<evidence type="ECO:0000313" key="4">
    <source>
        <dbReference type="EMBL" id="KAF1984864.1"/>
    </source>
</evidence>
<sequence>MSSTLKLENPILAPGSLILITGCNGLIGSHCVDQALAAGYTVRGTVRSISKNSWMLDFFKERYGDGKFSLAEVPDITAPNCFDEAAKDVAAIAHTAMFMDFSKQLPQEVIPPTVESVMRGLEAASKTPSVKSFVLTSSAWAAMFPSPDTPGLVIDTDSWNTQAVTDAWDLEKEKHPANLYAASKVEAEKTLWKYVEEKKPDFVVNVVLPSTVLGGILAPKYQGIPSTAGFVQQCFNAKKKEDLGFVLTFCLPQWFVDVADTGRLHLAALVDPNCKSERIFGYAETYNWDKVVDVIKKIDPKGEHVGDLGQGKDLSECKAAKRGEEILKECFGKGWTGLEDSVEENIKSFVLGEVKKEGGWSSGM</sequence>
<dbReference type="AlphaFoldDB" id="A0A6G1GVN4"/>
<keyword evidence="5" id="KW-1185">Reference proteome</keyword>
<evidence type="ECO:0000259" key="3">
    <source>
        <dbReference type="Pfam" id="PF01370"/>
    </source>
</evidence>